<dbReference type="InterPro" id="IPR046188">
    <property type="entry name" value="DUF6216"/>
</dbReference>
<evidence type="ECO:0000313" key="3">
    <source>
        <dbReference type="Proteomes" id="UP000187280"/>
    </source>
</evidence>
<keyword evidence="1" id="KW-0472">Membrane</keyword>
<evidence type="ECO:0000256" key="1">
    <source>
        <dbReference type="SAM" id="Phobius"/>
    </source>
</evidence>
<keyword evidence="1" id="KW-0812">Transmembrane</keyword>
<name>A0A1H4FFV2_9GAMM</name>
<proteinExistence type="predicted"/>
<feature type="transmembrane region" description="Helical" evidence="1">
    <location>
        <begin position="137"/>
        <end position="163"/>
    </location>
</feature>
<reference evidence="2 3" key="1">
    <citation type="submission" date="2016-10" db="EMBL/GenBank/DDBJ databases">
        <authorList>
            <person name="de Groot N.N."/>
        </authorList>
    </citation>
    <scope>NUCLEOTIDE SEQUENCE [LARGE SCALE GENOMIC DNA]</scope>
    <source>
        <strain evidence="2 3">ATCC 29281</strain>
    </source>
</reference>
<organism evidence="2 3">
    <name type="scientific">Lonsdalea quercina</name>
    <dbReference type="NCBI Taxonomy" id="71657"/>
    <lineage>
        <taxon>Bacteria</taxon>
        <taxon>Pseudomonadati</taxon>
        <taxon>Pseudomonadota</taxon>
        <taxon>Gammaproteobacteria</taxon>
        <taxon>Enterobacterales</taxon>
        <taxon>Pectobacteriaceae</taxon>
        <taxon>Lonsdalea</taxon>
    </lineage>
</organism>
<dbReference type="Proteomes" id="UP000187280">
    <property type="component" value="Unassembled WGS sequence"/>
</dbReference>
<evidence type="ECO:0000313" key="2">
    <source>
        <dbReference type="EMBL" id="SEA96233.1"/>
    </source>
</evidence>
<keyword evidence="3" id="KW-1185">Reference proteome</keyword>
<dbReference type="Pfam" id="PF19723">
    <property type="entry name" value="DUF6216"/>
    <property type="match status" value="1"/>
</dbReference>
<keyword evidence="1" id="KW-1133">Transmembrane helix</keyword>
<gene>
    <name evidence="2" type="ORF">SAMN02982996_03034</name>
</gene>
<feature type="transmembrane region" description="Helical" evidence="1">
    <location>
        <begin position="20"/>
        <end position="43"/>
    </location>
</feature>
<dbReference type="EMBL" id="FNQS01000013">
    <property type="protein sequence ID" value="SEA96233.1"/>
    <property type="molecule type" value="Genomic_DNA"/>
</dbReference>
<sequence>MIRLSGIKCRKKLLKPPSWFDYVAAAIFFILFVSQLSMMTYVMGRYVISVPHDWASLTMKVEGKENFLLTLDKAKGVVDQQPWEITPTNCRSKSYNDISLDLHLSPALIRTVCDHIGMESSQRNIQKKIDETRYNKVWFIVTYLYFLLFFVFILASIFSDILLRKKAVAHHEKEKAIAEQYLT</sequence>
<protein>
    <submittedName>
        <fullName evidence="2">Uncharacterized protein</fullName>
    </submittedName>
</protein>
<accession>A0A1H4FFV2</accession>
<dbReference type="AlphaFoldDB" id="A0A1H4FFV2"/>